<feature type="compositionally biased region" description="Low complexity" evidence="2">
    <location>
        <begin position="335"/>
        <end position="345"/>
    </location>
</feature>
<feature type="compositionally biased region" description="Polar residues" evidence="2">
    <location>
        <begin position="42"/>
        <end position="66"/>
    </location>
</feature>
<feature type="compositionally biased region" description="Polar residues" evidence="2">
    <location>
        <begin position="139"/>
        <end position="151"/>
    </location>
</feature>
<dbReference type="PROSITE" id="PS50010">
    <property type="entry name" value="DH_2"/>
    <property type="match status" value="1"/>
</dbReference>
<name>A0A2B4RZ96_STYPI</name>
<dbReference type="GO" id="GO:0005085">
    <property type="term" value="F:guanyl-nucleotide exchange factor activity"/>
    <property type="evidence" value="ECO:0007669"/>
    <property type="project" value="InterPro"/>
</dbReference>
<feature type="region of interest" description="Disordered" evidence="2">
    <location>
        <begin position="258"/>
        <end position="284"/>
    </location>
</feature>
<dbReference type="InterPro" id="IPR051092">
    <property type="entry name" value="FYVE_RhoGEF_PH"/>
</dbReference>
<organism evidence="5 6">
    <name type="scientific">Stylophora pistillata</name>
    <name type="common">Smooth cauliflower coral</name>
    <dbReference type="NCBI Taxonomy" id="50429"/>
    <lineage>
        <taxon>Eukaryota</taxon>
        <taxon>Metazoa</taxon>
        <taxon>Cnidaria</taxon>
        <taxon>Anthozoa</taxon>
        <taxon>Hexacorallia</taxon>
        <taxon>Scleractinia</taxon>
        <taxon>Astrocoeniina</taxon>
        <taxon>Pocilloporidae</taxon>
        <taxon>Stylophora</taxon>
    </lineage>
</organism>
<keyword evidence="1" id="KW-0677">Repeat</keyword>
<dbReference type="Gene3D" id="2.20.110.10">
    <property type="entry name" value="Histone H3 K4-specific methyltransferase SET7/9 N-terminal domain"/>
    <property type="match status" value="2"/>
</dbReference>
<dbReference type="SUPFAM" id="SSF50729">
    <property type="entry name" value="PH domain-like"/>
    <property type="match status" value="1"/>
</dbReference>
<dbReference type="CDD" id="cd00160">
    <property type="entry name" value="RhoGEF"/>
    <property type="match status" value="1"/>
</dbReference>
<reference evidence="6" key="1">
    <citation type="journal article" date="2017" name="bioRxiv">
        <title>Comparative analysis of the genomes of Stylophora pistillata and Acropora digitifera provides evidence for extensive differences between species of corals.</title>
        <authorList>
            <person name="Voolstra C.R."/>
            <person name="Li Y."/>
            <person name="Liew Y.J."/>
            <person name="Baumgarten S."/>
            <person name="Zoccola D."/>
            <person name="Flot J.-F."/>
            <person name="Tambutte S."/>
            <person name="Allemand D."/>
            <person name="Aranda M."/>
        </authorList>
    </citation>
    <scope>NUCLEOTIDE SEQUENCE [LARGE SCALE GENOMIC DNA]</scope>
</reference>
<dbReference type="InterPro" id="IPR003409">
    <property type="entry name" value="MORN"/>
</dbReference>
<sequence>MDREQNLIITSKVKENILVESEVAKVTPPARRKKAEKRNKTGDNSSLPACSQGSTISYGGTHTQAVEKSLKQDVKENREPVNEKNLSEREVTDTKSPETKNGVLKDSCVGEICSSNTGSNGTCVVNSFAGSHDVAVSANDTESVLSSNGNAETEKDSNLRNASEDGKKLPHGFENSREECVSPQDEESFFSAGEEAETYQDKSVTLPEAAEIVEGTSTQSENIDGSALINGKSSNEGEEATALTVDCEEICEFQKSDQTKQRSIFQASEESSENIGNVKEPSLDSIDTKTSSVLKDDANVSDLFRTDSPDSDLLVETESGAVEGTEPCFSDSEQEWSSSSYTSSEGEYDVGFAEEARGIKEEQGTEQDNCIDKVFCVEEILSAFPGFTQIVNVTTDSEDDSNKGDSLTNTFKTVEDSTRENEGFPLNIMSDDDDDGIQMLSHFPPSVCPVMVEITANDSIDDGNSSKQSSKVEGESCDDQRTLAVSTKDEMVPTSNSDQGGENVSDTINYPTKNALLEESHDTKIVDDLESQPVKRTGSFCLINNEGVLKVVDTGQTPVNTENGKDAKLLETNGREVISPDSRVVQSNSDKARKQLGETISETSDLDKEFQNVCKNIEKLEMMSEHNVESSDEFTNETSKDSSGQNREDSKAMVIVVDSMVSTEQTTKLEIKGVTINESASEDCVDGQKDEEINESKEDINTRSPVLVAKRHPKRLLNITRYSLDTQSALLSPEDDAPVELKKIQNSGSFKRGGSSALASESEADGRSPDGQSPDGQQHDKVTPSPPPRGTTNKKPLGHSSSFNTAAVRQLHQREVGKRSKRGRSERSMTLPNNVFDVASRLFTSSSSPEPVHQDPVTLITDNMPATFPGFPIHRRAQIALELYTTERSYVRGLETVVQLFLKPCEENKLLEKKEIKTMFGNLKEIFQINKDVLFNLLYLINHWHDKDQCVGDIFTDEVIERMKIYANYCTNYDSAEALYKQKIKKKEFEVFLNSCYEHPVCQPGLNLPAYLITVVQRIPRYLLLLEDLYKRTPENHPDRNKLNKALTKMSNVAVFINNKLQTSVGQKAMVELRSRVEGLKAFEGQALIKEADVVLSGKKTRKCLLFGDTVVFAVKGVSKTSEVEQTLELATLWCMDLEGNNPQSGKEDSLEIYTPEQSYIIEAGTKTEKKDWLQKLRTRMAMVLHGVEATDKYEIETRKATFKYKNEQVFCGNFVSGKRTGEGILSWPNQARYQGNWEDDDRNGWGELTYNSGDKYKGEWLDDKQHGHGVMEYTNGDIYRGQWYEGDMHGQVMFIQNITTFIVILL</sequence>
<feature type="region of interest" description="Disordered" evidence="2">
    <location>
        <begin position="25"/>
        <end position="103"/>
    </location>
</feature>
<dbReference type="Pfam" id="PF00621">
    <property type="entry name" value="RhoGEF"/>
    <property type="match status" value="1"/>
</dbReference>
<dbReference type="PANTHER" id="PTHR12673:SF159">
    <property type="entry name" value="LD03170P"/>
    <property type="match status" value="1"/>
</dbReference>
<dbReference type="SUPFAM" id="SSF48065">
    <property type="entry name" value="DBL homology domain (DH-domain)"/>
    <property type="match status" value="1"/>
</dbReference>
<evidence type="ECO:0000259" key="3">
    <source>
        <dbReference type="PROSITE" id="PS50003"/>
    </source>
</evidence>
<feature type="region of interest" description="Disordered" evidence="2">
    <location>
        <begin position="458"/>
        <end position="479"/>
    </location>
</feature>
<dbReference type="InterPro" id="IPR001849">
    <property type="entry name" value="PH_domain"/>
</dbReference>
<dbReference type="InterPro" id="IPR011993">
    <property type="entry name" value="PH-like_dom_sf"/>
</dbReference>
<proteinExistence type="predicted"/>
<dbReference type="Proteomes" id="UP000225706">
    <property type="component" value="Unassembled WGS sequence"/>
</dbReference>
<accession>A0A2B4RZ96</accession>
<feature type="compositionally biased region" description="Polar residues" evidence="2">
    <location>
        <begin position="261"/>
        <end position="275"/>
    </location>
</feature>
<feature type="region of interest" description="Disordered" evidence="2">
    <location>
        <begin position="625"/>
        <end position="650"/>
    </location>
</feature>
<dbReference type="SMART" id="SM00325">
    <property type="entry name" value="RhoGEF"/>
    <property type="match status" value="1"/>
</dbReference>
<protein>
    <submittedName>
        <fullName evidence="5">Guanine exchange factor for Rac 30</fullName>
    </submittedName>
</protein>
<dbReference type="SMART" id="SM00233">
    <property type="entry name" value="PH"/>
    <property type="match status" value="1"/>
</dbReference>
<feature type="region of interest" description="Disordered" evidence="2">
    <location>
        <begin position="744"/>
        <end position="831"/>
    </location>
</feature>
<gene>
    <name evidence="5" type="primary">gxcDD</name>
    <name evidence="5" type="ORF">AWC38_SpisGene13858</name>
</gene>
<feature type="region of interest" description="Disordered" evidence="2">
    <location>
        <begin position="139"/>
        <end position="182"/>
    </location>
</feature>
<feature type="region of interest" description="Disordered" evidence="2">
    <location>
        <begin position="395"/>
        <end position="433"/>
    </location>
</feature>
<evidence type="ECO:0000259" key="4">
    <source>
        <dbReference type="PROSITE" id="PS50010"/>
    </source>
</evidence>
<dbReference type="EMBL" id="LSMT01000268">
    <property type="protein sequence ID" value="PFX21648.1"/>
    <property type="molecule type" value="Genomic_DNA"/>
</dbReference>
<dbReference type="Gene3D" id="2.30.29.30">
    <property type="entry name" value="Pleckstrin-homology domain (PH domain)/Phosphotyrosine-binding domain (PTB)"/>
    <property type="match status" value="1"/>
</dbReference>
<dbReference type="OrthoDB" id="270720at2759"/>
<dbReference type="InterPro" id="IPR035899">
    <property type="entry name" value="DBL_dom_sf"/>
</dbReference>
<keyword evidence="6" id="KW-1185">Reference proteome</keyword>
<feature type="compositionally biased region" description="Polar residues" evidence="2">
    <location>
        <begin position="790"/>
        <end position="807"/>
    </location>
</feature>
<feature type="domain" description="PH" evidence="3">
    <location>
        <begin position="1087"/>
        <end position="1182"/>
    </location>
</feature>
<dbReference type="CDD" id="cd00821">
    <property type="entry name" value="PH"/>
    <property type="match status" value="1"/>
</dbReference>
<feature type="compositionally biased region" description="Basic and acidic residues" evidence="2">
    <location>
        <begin position="152"/>
        <end position="168"/>
    </location>
</feature>
<feature type="compositionally biased region" description="Polar residues" evidence="2">
    <location>
        <begin position="458"/>
        <end position="469"/>
    </location>
</feature>
<feature type="region of interest" description="Disordered" evidence="2">
    <location>
        <begin position="322"/>
        <end position="347"/>
    </location>
</feature>
<evidence type="ECO:0000313" key="6">
    <source>
        <dbReference type="Proteomes" id="UP000225706"/>
    </source>
</evidence>
<feature type="compositionally biased region" description="Basic and acidic residues" evidence="2">
    <location>
        <begin position="812"/>
        <end position="827"/>
    </location>
</feature>
<evidence type="ECO:0000256" key="2">
    <source>
        <dbReference type="SAM" id="MobiDB-lite"/>
    </source>
</evidence>
<evidence type="ECO:0000313" key="5">
    <source>
        <dbReference type="EMBL" id="PFX21648.1"/>
    </source>
</evidence>
<feature type="compositionally biased region" description="Basic and acidic residues" evidence="2">
    <location>
        <begin position="413"/>
        <end position="422"/>
    </location>
</feature>
<evidence type="ECO:0000256" key="1">
    <source>
        <dbReference type="ARBA" id="ARBA00022737"/>
    </source>
</evidence>
<dbReference type="SUPFAM" id="SSF82185">
    <property type="entry name" value="Histone H3 K4-specific methyltransferase SET7/9 N-terminal domain"/>
    <property type="match status" value="1"/>
</dbReference>
<feature type="domain" description="DH" evidence="4">
    <location>
        <begin position="875"/>
        <end position="1060"/>
    </location>
</feature>
<dbReference type="SMART" id="SM00698">
    <property type="entry name" value="MORN"/>
    <property type="match status" value="4"/>
</dbReference>
<dbReference type="PANTHER" id="PTHR12673">
    <property type="entry name" value="FACIOGENITAL DYSPLASIA PROTEIN"/>
    <property type="match status" value="1"/>
</dbReference>
<dbReference type="InterPro" id="IPR000219">
    <property type="entry name" value="DH_dom"/>
</dbReference>
<dbReference type="GO" id="GO:0005737">
    <property type="term" value="C:cytoplasm"/>
    <property type="evidence" value="ECO:0007669"/>
    <property type="project" value="TreeGrafter"/>
</dbReference>
<dbReference type="Pfam" id="PF02493">
    <property type="entry name" value="MORN"/>
    <property type="match status" value="3"/>
</dbReference>
<feature type="compositionally biased region" description="Basic and acidic residues" evidence="2">
    <location>
        <begin position="470"/>
        <end position="479"/>
    </location>
</feature>
<feature type="compositionally biased region" description="Basic and acidic residues" evidence="2">
    <location>
        <begin position="68"/>
        <end position="98"/>
    </location>
</feature>
<dbReference type="Gene3D" id="1.20.900.10">
    <property type="entry name" value="Dbl homology (DH) domain"/>
    <property type="match status" value="1"/>
</dbReference>
<dbReference type="STRING" id="50429.A0A2B4RZ96"/>
<comment type="caution">
    <text evidence="5">The sequence shown here is derived from an EMBL/GenBank/DDBJ whole genome shotgun (WGS) entry which is preliminary data.</text>
</comment>
<dbReference type="PROSITE" id="PS50003">
    <property type="entry name" value="PH_DOMAIN"/>
    <property type="match status" value="1"/>
</dbReference>